<evidence type="ECO:0000313" key="3">
    <source>
        <dbReference type="Proteomes" id="UP001054252"/>
    </source>
</evidence>
<keyword evidence="3" id="KW-1185">Reference proteome</keyword>
<comment type="caution">
    <text evidence="2">The sequence shown here is derived from an EMBL/GenBank/DDBJ whole genome shotgun (WGS) entry which is preliminary data.</text>
</comment>
<organism evidence="2 3">
    <name type="scientific">Rubroshorea leprosula</name>
    <dbReference type="NCBI Taxonomy" id="152421"/>
    <lineage>
        <taxon>Eukaryota</taxon>
        <taxon>Viridiplantae</taxon>
        <taxon>Streptophyta</taxon>
        <taxon>Embryophyta</taxon>
        <taxon>Tracheophyta</taxon>
        <taxon>Spermatophyta</taxon>
        <taxon>Magnoliopsida</taxon>
        <taxon>eudicotyledons</taxon>
        <taxon>Gunneridae</taxon>
        <taxon>Pentapetalae</taxon>
        <taxon>rosids</taxon>
        <taxon>malvids</taxon>
        <taxon>Malvales</taxon>
        <taxon>Dipterocarpaceae</taxon>
        <taxon>Rubroshorea</taxon>
    </lineage>
</organism>
<gene>
    <name evidence="2" type="ORF">SLEP1_g50601</name>
</gene>
<feature type="compositionally biased region" description="Low complexity" evidence="1">
    <location>
        <begin position="8"/>
        <end position="22"/>
    </location>
</feature>
<feature type="region of interest" description="Disordered" evidence="1">
    <location>
        <begin position="1"/>
        <end position="22"/>
    </location>
</feature>
<evidence type="ECO:0000313" key="2">
    <source>
        <dbReference type="EMBL" id="GKV43290.1"/>
    </source>
</evidence>
<accession>A0AAV5M1B9</accession>
<dbReference type="EMBL" id="BPVZ01000167">
    <property type="protein sequence ID" value="GKV43290.1"/>
    <property type="molecule type" value="Genomic_DNA"/>
</dbReference>
<sequence>MFKTHLLSASSHSRTISHSPSSLRTPNPFFNVQIQQGTPCNYVRKSFVEHLFSNTIAHLLIEHSKTSSLQNMVFQH</sequence>
<name>A0AAV5M1B9_9ROSI</name>
<reference evidence="2 3" key="1">
    <citation type="journal article" date="2021" name="Commun. Biol.">
        <title>The genome of Shorea leprosula (Dipterocarpaceae) highlights the ecological relevance of drought in aseasonal tropical rainforests.</title>
        <authorList>
            <person name="Ng K.K.S."/>
            <person name="Kobayashi M.J."/>
            <person name="Fawcett J.A."/>
            <person name="Hatakeyama M."/>
            <person name="Paape T."/>
            <person name="Ng C.H."/>
            <person name="Ang C.C."/>
            <person name="Tnah L.H."/>
            <person name="Lee C.T."/>
            <person name="Nishiyama T."/>
            <person name="Sese J."/>
            <person name="O'Brien M.J."/>
            <person name="Copetti D."/>
            <person name="Mohd Noor M.I."/>
            <person name="Ong R.C."/>
            <person name="Putra M."/>
            <person name="Sireger I.Z."/>
            <person name="Indrioko S."/>
            <person name="Kosugi Y."/>
            <person name="Izuno A."/>
            <person name="Isagi Y."/>
            <person name="Lee S.L."/>
            <person name="Shimizu K.K."/>
        </authorList>
    </citation>
    <scope>NUCLEOTIDE SEQUENCE [LARGE SCALE GENOMIC DNA]</scope>
    <source>
        <strain evidence="2">214</strain>
    </source>
</reference>
<dbReference type="AlphaFoldDB" id="A0AAV5M1B9"/>
<evidence type="ECO:0000256" key="1">
    <source>
        <dbReference type="SAM" id="MobiDB-lite"/>
    </source>
</evidence>
<dbReference type="Proteomes" id="UP001054252">
    <property type="component" value="Unassembled WGS sequence"/>
</dbReference>
<proteinExistence type="predicted"/>
<protein>
    <submittedName>
        <fullName evidence="2">Uncharacterized protein</fullName>
    </submittedName>
</protein>